<dbReference type="InterPro" id="IPR011006">
    <property type="entry name" value="CheY-like_superfamily"/>
</dbReference>
<dbReference type="SMART" id="SM01012">
    <property type="entry name" value="ANTAR"/>
    <property type="match status" value="1"/>
</dbReference>
<feature type="region of interest" description="Disordered" evidence="1">
    <location>
        <begin position="80"/>
        <end position="106"/>
    </location>
</feature>
<comment type="caution">
    <text evidence="3">The sequence shown here is derived from an EMBL/GenBank/DDBJ whole genome shotgun (WGS) entry which is preliminary data.</text>
</comment>
<dbReference type="EMBL" id="JBHMDG010000015">
    <property type="protein sequence ID" value="MFB9313976.1"/>
    <property type="molecule type" value="Genomic_DNA"/>
</dbReference>
<sequence length="243" mass="25573">MTGEPPRTAAGELADLTALLPGITTVDDAAEAVLTCARRCLDAEVAAVARHGSGGPVVLAQTSPGVTDLYALAPPGTFWEATGGREPGRAPVLTGTSTSTRTSTGLSRHLGARGVEAVASTVLTTTRGRPVTLDVFAATVERLVPHPPHVRLFLDFAGLVMTTLDRAEHLDAALESREVIAQAQGILRERFALTPAEGMSVLRRYSQQSHTKVRDVAREIVTQQSSPAPTTVPRHPDDTSCSV</sequence>
<dbReference type="RefSeq" id="WP_140007457.1">
    <property type="nucleotide sequence ID" value="NZ_JBHMDG010000015.1"/>
</dbReference>
<feature type="domain" description="ANTAR" evidence="2">
    <location>
        <begin position="160"/>
        <end position="221"/>
    </location>
</feature>
<dbReference type="Proteomes" id="UP001589750">
    <property type="component" value="Unassembled WGS sequence"/>
</dbReference>
<gene>
    <name evidence="3" type="ORF">ACFFRI_13055</name>
</gene>
<accession>A0ABV5KB64</accession>
<dbReference type="PROSITE" id="PS50921">
    <property type="entry name" value="ANTAR"/>
    <property type="match status" value="1"/>
</dbReference>
<protein>
    <submittedName>
        <fullName evidence="3">ANTAR domain-containing protein</fullName>
    </submittedName>
</protein>
<dbReference type="Pfam" id="PF03861">
    <property type="entry name" value="ANTAR"/>
    <property type="match status" value="1"/>
</dbReference>
<evidence type="ECO:0000259" key="2">
    <source>
        <dbReference type="PROSITE" id="PS50921"/>
    </source>
</evidence>
<feature type="region of interest" description="Disordered" evidence="1">
    <location>
        <begin position="223"/>
        <end position="243"/>
    </location>
</feature>
<name>A0ABV5KB64_9ACTN</name>
<feature type="compositionally biased region" description="Low complexity" evidence="1">
    <location>
        <begin position="93"/>
        <end position="106"/>
    </location>
</feature>
<feature type="compositionally biased region" description="Basic and acidic residues" evidence="1">
    <location>
        <begin position="234"/>
        <end position="243"/>
    </location>
</feature>
<evidence type="ECO:0000256" key="1">
    <source>
        <dbReference type="SAM" id="MobiDB-lite"/>
    </source>
</evidence>
<organism evidence="3 4">
    <name type="scientific">Nocardioides plantarum</name>
    <dbReference type="NCBI Taxonomy" id="29299"/>
    <lineage>
        <taxon>Bacteria</taxon>
        <taxon>Bacillati</taxon>
        <taxon>Actinomycetota</taxon>
        <taxon>Actinomycetes</taxon>
        <taxon>Propionibacteriales</taxon>
        <taxon>Nocardioidaceae</taxon>
        <taxon>Nocardioides</taxon>
    </lineage>
</organism>
<keyword evidence="4" id="KW-1185">Reference proteome</keyword>
<evidence type="ECO:0000313" key="4">
    <source>
        <dbReference type="Proteomes" id="UP001589750"/>
    </source>
</evidence>
<dbReference type="InterPro" id="IPR036388">
    <property type="entry name" value="WH-like_DNA-bd_sf"/>
</dbReference>
<proteinExistence type="predicted"/>
<evidence type="ECO:0000313" key="3">
    <source>
        <dbReference type="EMBL" id="MFB9313976.1"/>
    </source>
</evidence>
<reference evidence="3 4" key="1">
    <citation type="submission" date="2024-09" db="EMBL/GenBank/DDBJ databases">
        <authorList>
            <person name="Sun Q."/>
            <person name="Mori K."/>
        </authorList>
    </citation>
    <scope>NUCLEOTIDE SEQUENCE [LARGE SCALE GENOMIC DNA]</scope>
    <source>
        <strain evidence="3 4">JCM 9626</strain>
    </source>
</reference>
<dbReference type="InterPro" id="IPR005561">
    <property type="entry name" value="ANTAR"/>
</dbReference>
<dbReference type="SUPFAM" id="SSF52172">
    <property type="entry name" value="CheY-like"/>
    <property type="match status" value="1"/>
</dbReference>
<dbReference type="Gene3D" id="1.10.10.10">
    <property type="entry name" value="Winged helix-like DNA-binding domain superfamily/Winged helix DNA-binding domain"/>
    <property type="match status" value="1"/>
</dbReference>